<dbReference type="RefSeq" id="WP_161017946.1">
    <property type="nucleotide sequence ID" value="NZ_WWCP01000001.1"/>
</dbReference>
<comment type="caution">
    <text evidence="2">The sequence shown here is derived from an EMBL/GenBank/DDBJ whole genome shotgun (WGS) entry which is preliminary data.</text>
</comment>
<evidence type="ECO:0000256" key="1">
    <source>
        <dbReference type="SAM" id="MobiDB-lite"/>
    </source>
</evidence>
<evidence type="ECO:0000313" key="2">
    <source>
        <dbReference type="EMBL" id="MYM80537.1"/>
    </source>
</evidence>
<dbReference type="EMBL" id="WWCP01000001">
    <property type="protein sequence ID" value="MYM80537.1"/>
    <property type="molecule type" value="Genomic_DNA"/>
</dbReference>
<dbReference type="Proteomes" id="UP000474565">
    <property type="component" value="Unassembled WGS sequence"/>
</dbReference>
<protein>
    <submittedName>
        <fullName evidence="2">Uncharacterized protein</fullName>
    </submittedName>
</protein>
<name>A0A6L8MCT6_9BURK</name>
<feature type="region of interest" description="Disordered" evidence="1">
    <location>
        <begin position="52"/>
        <end position="71"/>
    </location>
</feature>
<accession>A0A6L8MCT6</accession>
<feature type="compositionally biased region" description="Basic and acidic residues" evidence="1">
    <location>
        <begin position="59"/>
        <end position="71"/>
    </location>
</feature>
<sequence>MSNTNDQPGVHKLHDLSACKHWGQGGSYAYDPATKQRTRLDGTTHVVIPAQSEQTVAEPKAKANNKEKAHG</sequence>
<proteinExistence type="predicted"/>
<evidence type="ECO:0000313" key="3">
    <source>
        <dbReference type="Proteomes" id="UP000474565"/>
    </source>
</evidence>
<gene>
    <name evidence="2" type="ORF">GTP44_01000</name>
</gene>
<organism evidence="2 3">
    <name type="scientific">Duganella lactea</name>
    <dbReference type="NCBI Taxonomy" id="2692173"/>
    <lineage>
        <taxon>Bacteria</taxon>
        <taxon>Pseudomonadati</taxon>
        <taxon>Pseudomonadota</taxon>
        <taxon>Betaproteobacteria</taxon>
        <taxon>Burkholderiales</taxon>
        <taxon>Oxalobacteraceae</taxon>
        <taxon>Telluria group</taxon>
        <taxon>Duganella</taxon>
    </lineage>
</organism>
<dbReference type="AlphaFoldDB" id="A0A6L8MCT6"/>
<reference evidence="2 3" key="1">
    <citation type="submission" date="2019-12" db="EMBL/GenBank/DDBJ databases">
        <title>Novel species isolated from a subtropical stream in China.</title>
        <authorList>
            <person name="Lu H."/>
        </authorList>
    </citation>
    <scope>NUCLEOTIDE SEQUENCE [LARGE SCALE GENOMIC DNA]</scope>
    <source>
        <strain evidence="2 3">FT50W</strain>
    </source>
</reference>